<dbReference type="Gene3D" id="2.30.42.10">
    <property type="match status" value="1"/>
</dbReference>
<accession>A0A8C4NEK7</accession>
<dbReference type="SUPFAM" id="SSF46785">
    <property type="entry name" value="Winged helix' DNA-binding domain"/>
    <property type="match status" value="2"/>
</dbReference>
<dbReference type="GO" id="GO:0005085">
    <property type="term" value="F:guanyl-nucleotide exchange factor activity"/>
    <property type="evidence" value="ECO:0007669"/>
    <property type="project" value="TreeGrafter"/>
</dbReference>
<evidence type="ECO:0000313" key="4">
    <source>
        <dbReference type="Proteomes" id="UP000694388"/>
    </source>
</evidence>
<dbReference type="SMART" id="SM00228">
    <property type="entry name" value="PDZ"/>
    <property type="match status" value="1"/>
</dbReference>
<dbReference type="InterPro" id="IPR051832">
    <property type="entry name" value="mTOR-Rac_regulators"/>
</dbReference>
<dbReference type="InterPro" id="IPR000591">
    <property type="entry name" value="DEP_dom"/>
</dbReference>
<dbReference type="GO" id="GO:0005886">
    <property type="term" value="C:plasma membrane"/>
    <property type="evidence" value="ECO:0007669"/>
    <property type="project" value="TreeGrafter"/>
</dbReference>
<dbReference type="GO" id="GO:0035556">
    <property type="term" value="P:intracellular signal transduction"/>
    <property type="evidence" value="ECO:0007669"/>
    <property type="project" value="InterPro"/>
</dbReference>
<dbReference type="InterPro" id="IPR036034">
    <property type="entry name" value="PDZ_sf"/>
</dbReference>
<proteinExistence type="predicted"/>
<feature type="domain" description="DEP" evidence="2">
    <location>
        <begin position="21"/>
        <end position="102"/>
    </location>
</feature>
<dbReference type="CDD" id="cd23067">
    <property type="entry name" value="PDZ_DEPTOR-like"/>
    <property type="match status" value="1"/>
</dbReference>
<evidence type="ECO:0000259" key="2">
    <source>
        <dbReference type="PROSITE" id="PS50186"/>
    </source>
</evidence>
<feature type="domain" description="PDZ" evidence="1">
    <location>
        <begin position="311"/>
        <end position="388"/>
    </location>
</feature>
<dbReference type="Pfam" id="PF00610">
    <property type="entry name" value="DEP"/>
    <property type="match status" value="2"/>
</dbReference>
<reference evidence="3" key="1">
    <citation type="submission" date="2025-08" db="UniProtKB">
        <authorList>
            <consortium name="Ensembl"/>
        </authorList>
    </citation>
    <scope>IDENTIFICATION</scope>
</reference>
<name>A0A8C4NEK7_EPTBU</name>
<dbReference type="Gene3D" id="1.10.10.10">
    <property type="entry name" value="Winged helix-like DNA-binding domain superfamily/Winged helix DNA-binding domain"/>
    <property type="match status" value="2"/>
</dbReference>
<dbReference type="OMA" id="HMAEILV"/>
<dbReference type="Proteomes" id="UP000694388">
    <property type="component" value="Unplaced"/>
</dbReference>
<evidence type="ECO:0000259" key="1">
    <source>
        <dbReference type="PROSITE" id="PS50106"/>
    </source>
</evidence>
<dbReference type="InterPro" id="IPR001478">
    <property type="entry name" value="PDZ"/>
</dbReference>
<dbReference type="InterPro" id="IPR036388">
    <property type="entry name" value="WH-like_DNA-bd_sf"/>
</dbReference>
<dbReference type="SUPFAM" id="SSF50156">
    <property type="entry name" value="PDZ domain-like"/>
    <property type="match status" value="1"/>
</dbReference>
<dbReference type="InterPro" id="IPR036390">
    <property type="entry name" value="WH_DNA-bd_sf"/>
</dbReference>
<dbReference type="PROSITE" id="PS50106">
    <property type="entry name" value="PDZ"/>
    <property type="match status" value="1"/>
</dbReference>
<dbReference type="GO" id="GO:0007186">
    <property type="term" value="P:G protein-coupled receptor signaling pathway"/>
    <property type="evidence" value="ECO:0007669"/>
    <property type="project" value="TreeGrafter"/>
</dbReference>
<dbReference type="GeneTree" id="ENSGT00520000055667"/>
<dbReference type="GO" id="GO:0005096">
    <property type="term" value="F:GTPase activator activity"/>
    <property type="evidence" value="ECO:0007669"/>
    <property type="project" value="TreeGrafter"/>
</dbReference>
<dbReference type="Pfam" id="PF17820">
    <property type="entry name" value="PDZ_6"/>
    <property type="match status" value="1"/>
</dbReference>
<keyword evidence="4" id="KW-1185">Reference proteome</keyword>
<dbReference type="Ensembl" id="ENSEBUT00000005906.1">
    <property type="protein sequence ID" value="ENSEBUP00000005468.1"/>
    <property type="gene ID" value="ENSEBUG00000003676.1"/>
</dbReference>
<dbReference type="AlphaFoldDB" id="A0A8C4NEK7"/>
<protein>
    <submittedName>
        <fullName evidence="3">DEP domain containing MTOR interacting protein</fullName>
    </submittedName>
</protein>
<dbReference type="SMART" id="SM00049">
    <property type="entry name" value="DEP"/>
    <property type="match status" value="2"/>
</dbReference>
<dbReference type="PANTHER" id="PTHR22829:SF16">
    <property type="entry name" value="PH DOMAIN-CONTAINING PROTEIN"/>
    <property type="match status" value="1"/>
</dbReference>
<sequence length="390" mass="43614">MFRSLSRLICDLAPKGHLLLVLSGLQLHEGRVIKDRRHLLRTYPNCFVTRELVDWLVQQGEASDRTTAGLIMHHLMQHGVIHHVCDEHKYFEDGKFLYRFRQDDGTFQLDSRVNTFTRGQRLFDKLQSAEPPVLRTHQEGETFFHQAFLGCEFVDWLVQEGEAAERNEAATLACRLLENGIIRHVSNKHPFLDSTLLFHFCVDFYRHRRLANLVADSTCEGNESPLCSKCPNRANENCLTNFASVSRAKDIKSALEQQQSSLSSSPGSSGYYSASPLSSSPPVLFNPRSVLRRPVSVTELLSPGAPFLRKTLTVLGDAVGWGFVVRGAKPCHIQAVDPGGPAASAGMKVCQFLVSVNGTCVLQLDYHTISNLILMGPRTLILEVMEEILL</sequence>
<reference evidence="3" key="2">
    <citation type="submission" date="2025-09" db="UniProtKB">
        <authorList>
            <consortium name="Ensembl"/>
        </authorList>
    </citation>
    <scope>IDENTIFICATION</scope>
</reference>
<feature type="domain" description="DEP" evidence="2">
    <location>
        <begin position="146"/>
        <end position="202"/>
    </location>
</feature>
<dbReference type="PROSITE" id="PS50186">
    <property type="entry name" value="DEP"/>
    <property type="match status" value="2"/>
</dbReference>
<dbReference type="PANTHER" id="PTHR22829">
    <property type="entry name" value="DEP DOMAIN PROTEIN"/>
    <property type="match status" value="1"/>
</dbReference>
<organism evidence="3 4">
    <name type="scientific">Eptatretus burgeri</name>
    <name type="common">Inshore hagfish</name>
    <dbReference type="NCBI Taxonomy" id="7764"/>
    <lineage>
        <taxon>Eukaryota</taxon>
        <taxon>Metazoa</taxon>
        <taxon>Chordata</taxon>
        <taxon>Craniata</taxon>
        <taxon>Vertebrata</taxon>
        <taxon>Cyclostomata</taxon>
        <taxon>Myxini</taxon>
        <taxon>Myxiniformes</taxon>
        <taxon>Myxinidae</taxon>
        <taxon>Eptatretinae</taxon>
        <taxon>Eptatretus</taxon>
    </lineage>
</organism>
<dbReference type="GO" id="GO:0023051">
    <property type="term" value="P:regulation of signaling"/>
    <property type="evidence" value="ECO:0007669"/>
    <property type="project" value="TreeGrafter"/>
</dbReference>
<evidence type="ECO:0000313" key="3">
    <source>
        <dbReference type="Ensembl" id="ENSEBUP00000005468.1"/>
    </source>
</evidence>
<dbReference type="InterPro" id="IPR041489">
    <property type="entry name" value="PDZ_6"/>
</dbReference>